<dbReference type="RefSeq" id="WP_141624279.1">
    <property type="nucleotide sequence ID" value="NZ_CP041242.1"/>
</dbReference>
<name>A0A514BUC9_9GAMM</name>
<organism evidence="2 3">
    <name type="scientific">Marilutibacter alkalisoli</name>
    <dbReference type="NCBI Taxonomy" id="2591633"/>
    <lineage>
        <taxon>Bacteria</taxon>
        <taxon>Pseudomonadati</taxon>
        <taxon>Pseudomonadota</taxon>
        <taxon>Gammaproteobacteria</taxon>
        <taxon>Lysobacterales</taxon>
        <taxon>Lysobacteraceae</taxon>
        <taxon>Marilutibacter</taxon>
    </lineage>
</organism>
<gene>
    <name evidence="2" type="ORF">FKV23_13280</name>
</gene>
<feature type="region of interest" description="Disordered" evidence="1">
    <location>
        <begin position="1"/>
        <end position="22"/>
    </location>
</feature>
<dbReference type="OrthoDB" id="5801779at2"/>
<evidence type="ECO:0000256" key="1">
    <source>
        <dbReference type="SAM" id="MobiDB-lite"/>
    </source>
</evidence>
<dbReference type="KEGG" id="lyj:FKV23_13280"/>
<reference evidence="2 3" key="1">
    <citation type="submission" date="2019-06" db="EMBL/GenBank/DDBJ databases">
        <title>Lysobacter alkalisoli sp. nov. isolated from saline-alkali soil.</title>
        <authorList>
            <person name="Sun J.-Q."/>
            <person name="Xu L."/>
        </authorList>
    </citation>
    <scope>NUCLEOTIDE SEQUENCE [LARGE SCALE GENOMIC DNA]</scope>
    <source>
        <strain evidence="2 3">SJ-36</strain>
    </source>
</reference>
<keyword evidence="3" id="KW-1185">Reference proteome</keyword>
<evidence type="ECO:0000313" key="2">
    <source>
        <dbReference type="EMBL" id="QDH70947.1"/>
    </source>
</evidence>
<evidence type="ECO:0000313" key="3">
    <source>
        <dbReference type="Proteomes" id="UP000317199"/>
    </source>
</evidence>
<sequence length="164" mass="17832">MMFSKVMFPMSESKARSPQRPSKPLEALDALLAEPAGNPVRRAMWLDEVDRRLRPHLPEELAPHVRLANINNGKLVFVVDAPVWQSRLRMSAPELIDVARSIGLAATEVVARASKTPLAPPEPAPLRPVPLSAHARKALQSALASLEAADPDRKTDEPDDSGTG</sequence>
<feature type="region of interest" description="Disordered" evidence="1">
    <location>
        <begin position="138"/>
        <end position="164"/>
    </location>
</feature>
<accession>A0A514BUC9</accession>
<dbReference type="Pfam" id="PF05258">
    <property type="entry name" value="DciA"/>
    <property type="match status" value="1"/>
</dbReference>
<dbReference type="AlphaFoldDB" id="A0A514BUC9"/>
<proteinExistence type="predicted"/>
<dbReference type="EMBL" id="CP041242">
    <property type="protein sequence ID" value="QDH70947.1"/>
    <property type="molecule type" value="Genomic_DNA"/>
</dbReference>
<feature type="compositionally biased region" description="Low complexity" evidence="1">
    <location>
        <begin position="138"/>
        <end position="148"/>
    </location>
</feature>
<dbReference type="Proteomes" id="UP000317199">
    <property type="component" value="Chromosome"/>
</dbReference>
<protein>
    <submittedName>
        <fullName evidence="2">DUF721 domain-containing protein</fullName>
    </submittedName>
</protein>
<dbReference type="InterPro" id="IPR007922">
    <property type="entry name" value="DciA-like"/>
</dbReference>